<evidence type="ECO:0000256" key="1">
    <source>
        <dbReference type="ARBA" id="ARBA00022741"/>
    </source>
</evidence>
<dbReference type="EMBL" id="CAJNBJ010000005">
    <property type="protein sequence ID" value="CAE6740544.1"/>
    <property type="molecule type" value="Genomic_DNA"/>
</dbReference>
<keyword evidence="2" id="KW-0067">ATP-binding</keyword>
<organism evidence="4 5">
    <name type="scientific">Nitrospira defluvii</name>
    <dbReference type="NCBI Taxonomy" id="330214"/>
    <lineage>
        <taxon>Bacteria</taxon>
        <taxon>Pseudomonadati</taxon>
        <taxon>Nitrospirota</taxon>
        <taxon>Nitrospiria</taxon>
        <taxon>Nitrospirales</taxon>
        <taxon>Nitrospiraceae</taxon>
        <taxon>Nitrospira</taxon>
    </lineage>
</organism>
<dbReference type="InterPro" id="IPR020845">
    <property type="entry name" value="AMP-binding_CS"/>
</dbReference>
<dbReference type="PROSITE" id="PS00455">
    <property type="entry name" value="AMP_BINDING"/>
    <property type="match status" value="1"/>
</dbReference>
<protein>
    <submittedName>
        <fullName evidence="4">Long-chain fatty acid--CoA ligase</fullName>
    </submittedName>
</protein>
<keyword evidence="1" id="KW-0547">Nucleotide-binding</keyword>
<keyword evidence="5" id="KW-1185">Reference proteome</keyword>
<dbReference type="Pfam" id="PF23562">
    <property type="entry name" value="AMP-binding_C_3"/>
    <property type="match status" value="1"/>
</dbReference>
<dbReference type="Proteomes" id="UP000675880">
    <property type="component" value="Unassembled WGS sequence"/>
</dbReference>
<accession>A0ABM8R9M5</accession>
<dbReference type="SUPFAM" id="SSF56801">
    <property type="entry name" value="Acetyl-CoA synthetase-like"/>
    <property type="match status" value="1"/>
</dbReference>
<sequence>MPHVAVYPSPDSITTDDVTTLPELFRLRCQRSPEREAYRQCEASVWRSYSWREVEGLVARWQLALAGENLASGDRVAVLLKNSVEWVCFDLAAQSLGLAVVPLYAADHENNTTYILADSGARLLLVGHIDQWFALAGHRARFPQLSHVLCLETACTPVPATGIQVSFIKHWLPSGARPQVNLAKDTHALATIVYTSGTTGRPKGVMLSHFNILSNAQAVITQVQAYPEDLFLSFLPLSHAFERTVGCYLPMMAGSCVAYARAINKLAEDIAMVRPTILVSVPRIYERMYVRLQNQLGKKCAMTRALFHWAQEIGWRHFQATRRHGEAPGRWAALLRPVLQYLVADKFLARFGGRLRLAVSGGAPLSLTLSQCFVGLGVPLVQGYGLTEAAPVVTSNRPEDNLPESVGIPLPGVEVRLGEQNELLVRGPNVMMGYWNRPEDTARAINAEGWLHTGDQARIENGYVFIVGRLKEIVVLSTGEKIVPEAVEMALVLDPLIDQAMVVGEGKPYLAALLVLNAGAWRSMAQRWSLPAEDPAALADVRLQHHIENLCHRRLASVPEYAQVRRFWLTLEPWTLDNDLVTPTLKLKRPAIEQRFAEHILKLYSGHLPPA</sequence>
<gene>
    <name evidence="4" type="ORF">NSPZN2_130069</name>
</gene>
<comment type="caution">
    <text evidence="4">The sequence shown here is derived from an EMBL/GenBank/DDBJ whole genome shotgun (WGS) entry which is preliminary data.</text>
</comment>
<evidence type="ECO:0000256" key="2">
    <source>
        <dbReference type="ARBA" id="ARBA00022840"/>
    </source>
</evidence>
<dbReference type="InterPro" id="IPR000873">
    <property type="entry name" value="AMP-dep_synth/lig_dom"/>
</dbReference>
<evidence type="ECO:0000259" key="3">
    <source>
        <dbReference type="Pfam" id="PF00501"/>
    </source>
</evidence>
<keyword evidence="4" id="KW-0436">Ligase</keyword>
<evidence type="ECO:0000313" key="5">
    <source>
        <dbReference type="Proteomes" id="UP000675880"/>
    </source>
</evidence>
<dbReference type="Pfam" id="PF00501">
    <property type="entry name" value="AMP-binding"/>
    <property type="match status" value="1"/>
</dbReference>
<evidence type="ECO:0000313" key="4">
    <source>
        <dbReference type="EMBL" id="CAE6740544.1"/>
    </source>
</evidence>
<dbReference type="GO" id="GO:0016874">
    <property type="term" value="F:ligase activity"/>
    <property type="evidence" value="ECO:0007669"/>
    <property type="project" value="UniProtKB-KW"/>
</dbReference>
<name>A0ABM8R9M5_9BACT</name>
<proteinExistence type="predicted"/>
<reference evidence="4 5" key="1">
    <citation type="submission" date="2021-02" db="EMBL/GenBank/DDBJ databases">
        <authorList>
            <person name="Han P."/>
        </authorList>
    </citation>
    <scope>NUCLEOTIDE SEQUENCE [LARGE SCALE GENOMIC DNA]</scope>
    <source>
        <strain evidence="4">Candidatus Nitrospira sp. ZN2</strain>
    </source>
</reference>
<dbReference type="PANTHER" id="PTHR43272">
    <property type="entry name" value="LONG-CHAIN-FATTY-ACID--COA LIGASE"/>
    <property type="match status" value="1"/>
</dbReference>
<feature type="domain" description="AMP-dependent synthetase/ligase" evidence="3">
    <location>
        <begin position="26"/>
        <end position="435"/>
    </location>
</feature>
<dbReference type="InterPro" id="IPR042099">
    <property type="entry name" value="ANL_N_sf"/>
</dbReference>
<dbReference type="RefSeq" id="WP_213042008.1">
    <property type="nucleotide sequence ID" value="NZ_CAJNBJ010000005.1"/>
</dbReference>
<dbReference type="PANTHER" id="PTHR43272:SF33">
    <property type="entry name" value="AMP-BINDING DOMAIN-CONTAINING PROTEIN-RELATED"/>
    <property type="match status" value="1"/>
</dbReference>
<dbReference type="Gene3D" id="3.40.50.12780">
    <property type="entry name" value="N-terminal domain of ligase-like"/>
    <property type="match status" value="1"/>
</dbReference>
<dbReference type="CDD" id="cd05907">
    <property type="entry name" value="VL_LC_FACS_like"/>
    <property type="match status" value="1"/>
</dbReference>